<dbReference type="GO" id="GO:0036038">
    <property type="term" value="C:MKS complex"/>
    <property type="evidence" value="ECO:0007669"/>
    <property type="project" value="TreeGrafter"/>
</dbReference>
<feature type="non-terminal residue" evidence="6">
    <location>
        <position position="168"/>
    </location>
</feature>
<organism evidence="6">
    <name type="scientific">Trepomonas sp. PC1</name>
    <dbReference type="NCBI Taxonomy" id="1076344"/>
    <lineage>
        <taxon>Eukaryota</taxon>
        <taxon>Metamonada</taxon>
        <taxon>Diplomonadida</taxon>
        <taxon>Hexamitidae</taxon>
        <taxon>Hexamitinae</taxon>
        <taxon>Trepomonas</taxon>
    </lineage>
</organism>
<gene>
    <name evidence="6" type="ORF">TPC1_10989</name>
</gene>
<dbReference type="InterPro" id="IPR010796">
    <property type="entry name" value="C2_B9-type_dom"/>
</dbReference>
<keyword evidence="4" id="KW-0206">Cytoskeleton</keyword>
<evidence type="ECO:0000256" key="3">
    <source>
        <dbReference type="ARBA" id="ARBA00022794"/>
    </source>
</evidence>
<evidence type="ECO:0000256" key="1">
    <source>
        <dbReference type="ARBA" id="ARBA00004120"/>
    </source>
</evidence>
<dbReference type="EMBL" id="GDID01000737">
    <property type="protein sequence ID" value="JAP95869.1"/>
    <property type="molecule type" value="Transcribed_RNA"/>
</dbReference>
<evidence type="ECO:0000256" key="2">
    <source>
        <dbReference type="ARBA" id="ARBA00022490"/>
    </source>
</evidence>
<name>A0A146KKX3_9EUKA</name>
<sequence length="168" mass="18711">MAELFIHGQILRALNCPVKNLSASYKITVQEGWTVEAGEITGQSQFDEPQCSEYEGHVFNLPFELHLKTTTLSYWPTLLIKLSTLDNGQKQLYGQSEFHIPMKNGQFKIKNGAWAVSRQIVQREGGVGRAQQGGSVVYEGDRAALLTESAGDIEIELWIHTNGFAERG</sequence>
<dbReference type="PANTHER" id="PTHR12968">
    <property type="entry name" value="B9 DOMAIN-CONTAINING"/>
    <property type="match status" value="1"/>
</dbReference>
<keyword evidence="2" id="KW-0963">Cytoplasm</keyword>
<keyword evidence="5" id="KW-0966">Cell projection</keyword>
<protein>
    <submittedName>
        <fullName evidence="6">B9 domain-containing protein</fullName>
    </submittedName>
</protein>
<keyword evidence="3" id="KW-0970">Cilium biogenesis/degradation</keyword>
<dbReference type="Pfam" id="PF07162">
    <property type="entry name" value="B9-C2"/>
    <property type="match status" value="1"/>
</dbReference>
<dbReference type="AlphaFoldDB" id="A0A146KKX3"/>
<evidence type="ECO:0000256" key="5">
    <source>
        <dbReference type="ARBA" id="ARBA00023273"/>
    </source>
</evidence>
<dbReference type="PROSITE" id="PS51381">
    <property type="entry name" value="C2_B9"/>
    <property type="match status" value="1"/>
</dbReference>
<comment type="subcellular location">
    <subcellularLocation>
        <location evidence="1">Cytoplasm</location>
        <location evidence="1">Cytoskeleton</location>
        <location evidence="1">Cilium basal body</location>
    </subcellularLocation>
</comment>
<proteinExistence type="predicted"/>
<dbReference type="GO" id="GO:0060271">
    <property type="term" value="P:cilium assembly"/>
    <property type="evidence" value="ECO:0007669"/>
    <property type="project" value="TreeGrafter"/>
</dbReference>
<evidence type="ECO:0000313" key="6">
    <source>
        <dbReference type="EMBL" id="JAP95869.1"/>
    </source>
</evidence>
<reference evidence="6" key="1">
    <citation type="submission" date="2015-07" db="EMBL/GenBank/DDBJ databases">
        <title>Adaptation to a free-living lifestyle via gene acquisitions in the diplomonad Trepomonas sp. PC1.</title>
        <authorList>
            <person name="Xu F."/>
            <person name="Jerlstrom-Hultqvist J."/>
            <person name="Kolisko M."/>
            <person name="Simpson A.G.B."/>
            <person name="Roger A.J."/>
            <person name="Svard S.G."/>
            <person name="Andersson J.O."/>
        </authorList>
    </citation>
    <scope>NUCLEOTIDE SEQUENCE</scope>
    <source>
        <strain evidence="6">PC1</strain>
    </source>
</reference>
<evidence type="ECO:0000256" key="4">
    <source>
        <dbReference type="ARBA" id="ARBA00023212"/>
    </source>
</evidence>
<accession>A0A146KKX3</accession>